<dbReference type="GeneID" id="26252729"/>
<proteinExistence type="predicted"/>
<dbReference type="AlphaFoldDB" id="W7F4N0"/>
<dbReference type="EMBL" id="KI968691">
    <property type="protein sequence ID" value="EUN33010.1"/>
    <property type="molecule type" value="Genomic_DNA"/>
</dbReference>
<keyword evidence="2" id="KW-1185">Reference proteome</keyword>
<dbReference type="HOGENOM" id="CLU_2739646_0_0_1"/>
<dbReference type="Proteomes" id="UP000054337">
    <property type="component" value="Unassembled WGS sequence"/>
</dbReference>
<dbReference type="OrthoDB" id="10440758at2759"/>
<organism evidence="1 2">
    <name type="scientific">Bipolaris victoriae (strain FI3)</name>
    <name type="common">Victoria blight of oats agent</name>
    <name type="synonym">Cochliobolus victoriae</name>
    <dbReference type="NCBI Taxonomy" id="930091"/>
    <lineage>
        <taxon>Eukaryota</taxon>
        <taxon>Fungi</taxon>
        <taxon>Dikarya</taxon>
        <taxon>Ascomycota</taxon>
        <taxon>Pezizomycotina</taxon>
        <taxon>Dothideomycetes</taxon>
        <taxon>Pleosporomycetidae</taxon>
        <taxon>Pleosporales</taxon>
        <taxon>Pleosporineae</taxon>
        <taxon>Pleosporaceae</taxon>
        <taxon>Bipolaris</taxon>
    </lineage>
</organism>
<protein>
    <submittedName>
        <fullName evidence="1">Uncharacterized protein</fullName>
    </submittedName>
</protein>
<name>W7F4N0_BIPV3</name>
<accession>W7F4N0</accession>
<sequence length="71" mass="7836">MAPQKTKTFTLRELDTAVIMLEMTGETTYTEADVEAAVQTLKDGIAESGGPKVPMMRDEIVRCIQLTYIPS</sequence>
<reference evidence="1 2" key="1">
    <citation type="journal article" date="2013" name="PLoS Genet.">
        <title>Comparative genome structure, secondary metabolite, and effector coding capacity across Cochliobolus pathogens.</title>
        <authorList>
            <person name="Condon B.J."/>
            <person name="Leng Y."/>
            <person name="Wu D."/>
            <person name="Bushley K.E."/>
            <person name="Ohm R.A."/>
            <person name="Otillar R."/>
            <person name="Martin J."/>
            <person name="Schackwitz W."/>
            <person name="Grimwood J."/>
            <person name="MohdZainudin N."/>
            <person name="Xue C."/>
            <person name="Wang R."/>
            <person name="Manning V.A."/>
            <person name="Dhillon B."/>
            <person name="Tu Z.J."/>
            <person name="Steffenson B.J."/>
            <person name="Salamov A."/>
            <person name="Sun H."/>
            <person name="Lowry S."/>
            <person name="LaButti K."/>
            <person name="Han J."/>
            <person name="Copeland A."/>
            <person name="Lindquist E."/>
            <person name="Barry K."/>
            <person name="Schmutz J."/>
            <person name="Baker S.E."/>
            <person name="Ciuffetti L.M."/>
            <person name="Grigoriev I.V."/>
            <person name="Zhong S."/>
            <person name="Turgeon B.G."/>
        </authorList>
    </citation>
    <scope>NUCLEOTIDE SEQUENCE [LARGE SCALE GENOMIC DNA]</scope>
    <source>
        <strain evidence="1 2">FI3</strain>
    </source>
</reference>
<evidence type="ECO:0000313" key="1">
    <source>
        <dbReference type="EMBL" id="EUN33010.1"/>
    </source>
</evidence>
<gene>
    <name evidence="1" type="ORF">COCVIDRAFT_21504</name>
</gene>
<dbReference type="RefSeq" id="XP_014562535.1">
    <property type="nucleotide sequence ID" value="XM_014707049.1"/>
</dbReference>
<evidence type="ECO:0000313" key="2">
    <source>
        <dbReference type="Proteomes" id="UP000054337"/>
    </source>
</evidence>